<evidence type="ECO:0000313" key="2">
    <source>
        <dbReference type="EMBL" id="BAM89676.1"/>
    </source>
</evidence>
<dbReference type="GeneID" id="301817506"/>
<evidence type="ECO:0000256" key="1">
    <source>
        <dbReference type="SAM" id="Phobius"/>
    </source>
</evidence>
<proteinExistence type="predicted"/>
<dbReference type="HOGENOM" id="CLU_108820_0_0_5"/>
<sequence length="220" mass="25251">MSEAIKGNLGPDLKFRPVGPPQRISEWSKWNMLRVIGGSALGKAAIAFPVLGYLILFNDYAVAYLKIHSSFCLDCSVSPRLYALYIGGFFIAVGSLIYAIFCPQVVDRHANAHDFYENEKDYYDTAEHRRFLINHIIGLVVNSYIAPEYMYPWRSPEEMMSETDLSELMGQHYFLQNRTSRPLRIIIFWLYIAGFICLLIPTVMTFYQVLKRGFSTSFGL</sequence>
<organism evidence="2 3">
    <name type="scientific">Bradyrhizobium oligotrophicum S58</name>
    <dbReference type="NCBI Taxonomy" id="1245469"/>
    <lineage>
        <taxon>Bacteria</taxon>
        <taxon>Pseudomonadati</taxon>
        <taxon>Pseudomonadota</taxon>
        <taxon>Alphaproteobacteria</taxon>
        <taxon>Hyphomicrobiales</taxon>
        <taxon>Nitrobacteraceae</taxon>
        <taxon>Bradyrhizobium</taxon>
    </lineage>
</organism>
<dbReference type="KEGG" id="aol:S58_36830"/>
<reference evidence="2 3" key="1">
    <citation type="journal article" date="2013" name="Appl. Environ. Microbiol.">
        <title>Genome analysis suggests that the soil oligotrophic bacterium Agromonas oligotrophica (Bradyrhizobium oligotrophicum) is a nitrogen-fixing symbiont of Aeschynomene indica.</title>
        <authorList>
            <person name="Okubo T."/>
            <person name="Fukushima S."/>
            <person name="Itakura M."/>
            <person name="Oshima K."/>
            <person name="Longtonglang A."/>
            <person name="Teaumroong N."/>
            <person name="Mitsui H."/>
            <person name="Hattori M."/>
            <person name="Hattori R."/>
            <person name="Hattori T."/>
            <person name="Minamisawa K."/>
        </authorList>
    </citation>
    <scope>NUCLEOTIDE SEQUENCE [LARGE SCALE GENOMIC DNA]</scope>
    <source>
        <strain evidence="2 3">S58</strain>
    </source>
</reference>
<gene>
    <name evidence="2" type="ORF">S58_36830</name>
</gene>
<dbReference type="RefSeq" id="WP_015666786.1">
    <property type="nucleotide sequence ID" value="NC_020453.1"/>
</dbReference>
<feature type="transmembrane region" description="Helical" evidence="1">
    <location>
        <begin position="82"/>
        <end position="101"/>
    </location>
</feature>
<dbReference type="eggNOG" id="ENOG5034B8H">
    <property type="taxonomic scope" value="Bacteria"/>
</dbReference>
<evidence type="ECO:0000313" key="3">
    <source>
        <dbReference type="Proteomes" id="UP000011841"/>
    </source>
</evidence>
<feature type="transmembrane region" description="Helical" evidence="1">
    <location>
        <begin position="32"/>
        <end position="56"/>
    </location>
</feature>
<name>M4Z8W1_9BRAD</name>
<dbReference type="AlphaFoldDB" id="M4Z8W1"/>
<keyword evidence="1" id="KW-0472">Membrane</keyword>
<feature type="transmembrane region" description="Helical" evidence="1">
    <location>
        <begin position="186"/>
        <end position="210"/>
    </location>
</feature>
<dbReference type="EMBL" id="AP012603">
    <property type="protein sequence ID" value="BAM89676.1"/>
    <property type="molecule type" value="Genomic_DNA"/>
</dbReference>
<dbReference type="Proteomes" id="UP000011841">
    <property type="component" value="Chromosome"/>
</dbReference>
<keyword evidence="1 2" id="KW-0812">Transmembrane</keyword>
<keyword evidence="1" id="KW-1133">Transmembrane helix</keyword>
<keyword evidence="3" id="KW-1185">Reference proteome</keyword>
<dbReference type="OrthoDB" id="8255275at2"/>
<protein>
    <submittedName>
        <fullName evidence="2">Putative transmembrane protein</fullName>
    </submittedName>
</protein>
<accession>M4Z8W1</accession>